<evidence type="ECO:0000256" key="3">
    <source>
        <dbReference type="ARBA" id="ARBA00022448"/>
    </source>
</evidence>
<evidence type="ECO:0000256" key="14">
    <source>
        <dbReference type="SAM" id="Phobius"/>
    </source>
</evidence>
<dbReference type="FunFam" id="3.40.190.10:FF:000054">
    <property type="entry name" value="Glutamate receptor"/>
    <property type="match status" value="1"/>
</dbReference>
<dbReference type="InterPro" id="IPR019594">
    <property type="entry name" value="Glu/Gly-bd"/>
</dbReference>
<keyword evidence="9 13" id="KW-0675">Receptor</keyword>
<dbReference type="InterPro" id="IPR017103">
    <property type="entry name" value="Iontropic_Glu_rcpt_pln"/>
</dbReference>
<dbReference type="InterPro" id="IPR028082">
    <property type="entry name" value="Peripla_BP_I"/>
</dbReference>
<sequence>MKTQDAFILCLLLLGFCSHVDGNDELHKVSIGLIVDNGSWLGKLCYSCINMAISDFYNLNSPNRTKIVLHVRDSRGDSLHSIAAAIDLLENVEVQAIIIPEISNKELFLARLGDEANVPIISFSSISSFNEHEHPYFIQVGEDYNSQFHGVAAFIKSFNWSSFVFLYEDTDDAKQVRNDIYNIFQENHLSVAYQTSISVMDTDDQIINELNKLTTMKSSIILVHLSPSLATRVFTNARMLGMMSKGYAWIVTSKTMNFLNSSVHESMEGVVGFKSYISVPSTLESLNLRWRREYNCEMRELNVYGLWAYDAAWIVAEAIERAKIQLYQNRLGSKQLDLGKLRVSKSGRSILSKIMSSKFRGLTGELELKNKRLVDERYEIVNVIGRGERRVGLWTSANYGLITKEVETIIWPGFSLMLPDTRLVQMSGKRYRVGIPANVRFPELVELYQDKKQSNKTSFKGFCIDIFQAAVDRLPFNNISFDYIPFYKHNGSYNDLVYQVYQQTFDAAVGDITILSNRSQYVDFTVPYTEFGVGVVVKLADKDPWFFLKPLNANLWITSACFFLLTGFMVWLIEHPINEEFQGPPARQIGTLLWFAASTLVYAHRENLRSNISRFVVGSWLFVVLILTSSYTANLSSLLTVEQIKLTKSDFIGHSATSPIVGIMKDNLNFRDNRLKPYQSPDNFDEALRKGSGEGGVGAIMDEVPYIKVFVARYPHAYTMIKSSITTSGFGFAFQKGSPLVPEISRAIAELREEGEIVELEKKWFKTQPPPSLLSRDSNEQLPKFNKLSVDKFFGLFLVSGIANSIALLILVILLVRERLSLNYYIFRMLRRRNFICMLRYLSPNMANIIDAR</sequence>
<feature type="transmembrane region" description="Helical" evidence="14">
    <location>
        <begin position="793"/>
        <end position="816"/>
    </location>
</feature>
<dbReference type="Pfam" id="PF00060">
    <property type="entry name" value="Lig_chan"/>
    <property type="match status" value="1"/>
</dbReference>
<gene>
    <name evidence="17" type="ORF">BUALT_Bualt02G0167000</name>
</gene>
<proteinExistence type="inferred from homology"/>
<dbReference type="PANTHER" id="PTHR18966">
    <property type="entry name" value="IONOTROPIC GLUTAMATE RECEPTOR"/>
    <property type="match status" value="1"/>
</dbReference>
<evidence type="ECO:0000256" key="8">
    <source>
        <dbReference type="ARBA" id="ARBA00023136"/>
    </source>
</evidence>
<dbReference type="FunFam" id="1.10.287.70:FF:000037">
    <property type="entry name" value="Glutamate receptor"/>
    <property type="match status" value="1"/>
</dbReference>
<keyword evidence="6 14" id="KW-1133">Transmembrane helix</keyword>
<keyword evidence="5 15" id="KW-0732">Signal</keyword>
<dbReference type="Pfam" id="PF10613">
    <property type="entry name" value="Lig_chan-Glu_bd"/>
    <property type="match status" value="1"/>
</dbReference>
<keyword evidence="18" id="KW-1185">Reference proteome</keyword>
<evidence type="ECO:0000256" key="10">
    <source>
        <dbReference type="ARBA" id="ARBA00023180"/>
    </source>
</evidence>
<dbReference type="GO" id="GO:0016020">
    <property type="term" value="C:membrane"/>
    <property type="evidence" value="ECO:0007669"/>
    <property type="project" value="UniProtKB-SubCell"/>
</dbReference>
<evidence type="ECO:0000256" key="15">
    <source>
        <dbReference type="SAM" id="SignalP"/>
    </source>
</evidence>
<comment type="caution">
    <text evidence="17">The sequence shown here is derived from an EMBL/GenBank/DDBJ whole genome shotgun (WGS) entry which is preliminary data.</text>
</comment>
<dbReference type="InterPro" id="IPR001828">
    <property type="entry name" value="ANF_lig-bd_rcpt"/>
</dbReference>
<dbReference type="CDD" id="cd19990">
    <property type="entry name" value="PBP1_GABAb_receptor_plant"/>
    <property type="match status" value="1"/>
</dbReference>
<evidence type="ECO:0000313" key="17">
    <source>
        <dbReference type="EMBL" id="KAG8388842.1"/>
    </source>
</evidence>
<accession>A0AAV6Y710</accession>
<evidence type="ECO:0000259" key="16">
    <source>
        <dbReference type="SMART" id="SM00079"/>
    </source>
</evidence>
<dbReference type="Gene3D" id="3.40.190.10">
    <property type="entry name" value="Periplasmic binding protein-like II"/>
    <property type="match status" value="3"/>
</dbReference>
<comment type="similarity">
    <text evidence="2 13">Belongs to the glutamate-gated ion channel (TC 1.A.10.1) family.</text>
</comment>
<evidence type="ECO:0000256" key="13">
    <source>
        <dbReference type="PIRNR" id="PIRNR037090"/>
    </source>
</evidence>
<evidence type="ECO:0000256" key="11">
    <source>
        <dbReference type="ARBA" id="ARBA00023286"/>
    </source>
</evidence>
<dbReference type="Proteomes" id="UP000826271">
    <property type="component" value="Unassembled WGS sequence"/>
</dbReference>
<evidence type="ECO:0000256" key="2">
    <source>
        <dbReference type="ARBA" id="ARBA00008685"/>
    </source>
</evidence>
<dbReference type="SUPFAM" id="SSF53850">
    <property type="entry name" value="Periplasmic binding protein-like II"/>
    <property type="match status" value="1"/>
</dbReference>
<keyword evidence="7 13" id="KW-0406">Ion transport</keyword>
<dbReference type="Pfam" id="PF01094">
    <property type="entry name" value="ANF_receptor"/>
    <property type="match status" value="1"/>
</dbReference>
<feature type="domain" description="Ionotropic glutamate receptor C-terminal" evidence="16">
    <location>
        <begin position="430"/>
        <end position="767"/>
    </location>
</feature>
<keyword evidence="4 14" id="KW-0812">Transmembrane</keyword>
<dbReference type="InterPro" id="IPR001320">
    <property type="entry name" value="Iontro_rcpt_C"/>
</dbReference>
<organism evidence="17 18">
    <name type="scientific">Buddleja alternifolia</name>
    <dbReference type="NCBI Taxonomy" id="168488"/>
    <lineage>
        <taxon>Eukaryota</taxon>
        <taxon>Viridiplantae</taxon>
        <taxon>Streptophyta</taxon>
        <taxon>Embryophyta</taxon>
        <taxon>Tracheophyta</taxon>
        <taxon>Spermatophyta</taxon>
        <taxon>Magnoliopsida</taxon>
        <taxon>eudicotyledons</taxon>
        <taxon>Gunneridae</taxon>
        <taxon>Pentapetalae</taxon>
        <taxon>asterids</taxon>
        <taxon>lamiids</taxon>
        <taxon>Lamiales</taxon>
        <taxon>Scrophulariaceae</taxon>
        <taxon>Buddlejeae</taxon>
        <taxon>Buddleja</taxon>
    </lineage>
</organism>
<keyword evidence="10" id="KW-0325">Glycoprotein</keyword>
<evidence type="ECO:0000256" key="7">
    <source>
        <dbReference type="ARBA" id="ARBA00023065"/>
    </source>
</evidence>
<dbReference type="SUPFAM" id="SSF53822">
    <property type="entry name" value="Periplasmic binding protein-like I"/>
    <property type="match status" value="1"/>
</dbReference>
<comment type="function">
    <text evidence="13">Glutamate-gated receptor that probably acts as non-selective cation channel.</text>
</comment>
<name>A0AAV6Y710_9LAMI</name>
<keyword evidence="8 13" id="KW-0472">Membrane</keyword>
<evidence type="ECO:0000256" key="5">
    <source>
        <dbReference type="ARBA" id="ARBA00022729"/>
    </source>
</evidence>
<feature type="signal peptide" evidence="15">
    <location>
        <begin position="1"/>
        <end position="22"/>
    </location>
</feature>
<evidence type="ECO:0000313" key="18">
    <source>
        <dbReference type="Proteomes" id="UP000826271"/>
    </source>
</evidence>
<dbReference type="EMBL" id="WHWC01000002">
    <property type="protein sequence ID" value="KAG8388842.1"/>
    <property type="molecule type" value="Genomic_DNA"/>
</dbReference>
<evidence type="ECO:0000256" key="1">
    <source>
        <dbReference type="ARBA" id="ARBA00004141"/>
    </source>
</evidence>
<dbReference type="InterPro" id="IPR015683">
    <property type="entry name" value="Ionotropic_Glu_rcpt"/>
</dbReference>
<keyword evidence="3 13" id="KW-0813">Transport</keyword>
<dbReference type="InterPro" id="IPR044440">
    <property type="entry name" value="GABAb_receptor_plant_PBP1"/>
</dbReference>
<dbReference type="PIRSF" id="PIRSF037090">
    <property type="entry name" value="Iontro_Glu-like_rcpt_pln"/>
    <property type="match status" value="1"/>
</dbReference>
<evidence type="ECO:0000256" key="12">
    <source>
        <dbReference type="ARBA" id="ARBA00023303"/>
    </source>
</evidence>
<dbReference type="SMART" id="SM00079">
    <property type="entry name" value="PBPe"/>
    <property type="match status" value="1"/>
</dbReference>
<feature type="chain" id="PRO_5043462335" description="Glutamate receptor" evidence="15">
    <location>
        <begin position="23"/>
        <end position="853"/>
    </location>
</feature>
<dbReference type="CDD" id="cd13686">
    <property type="entry name" value="GluR_Plant"/>
    <property type="match status" value="1"/>
</dbReference>
<evidence type="ECO:0000256" key="6">
    <source>
        <dbReference type="ARBA" id="ARBA00022989"/>
    </source>
</evidence>
<dbReference type="Gene3D" id="1.10.287.70">
    <property type="match status" value="1"/>
</dbReference>
<evidence type="ECO:0000256" key="4">
    <source>
        <dbReference type="ARBA" id="ARBA00022692"/>
    </source>
</evidence>
<comment type="subcellular location">
    <subcellularLocation>
        <location evidence="1">Membrane</location>
        <topology evidence="1">Multi-pass membrane protein</topology>
    </subcellularLocation>
</comment>
<dbReference type="GO" id="GO:0015276">
    <property type="term" value="F:ligand-gated monoatomic ion channel activity"/>
    <property type="evidence" value="ECO:0007669"/>
    <property type="project" value="InterPro"/>
</dbReference>
<dbReference type="Gene3D" id="3.40.50.2300">
    <property type="match status" value="2"/>
</dbReference>
<reference evidence="17" key="1">
    <citation type="submission" date="2019-10" db="EMBL/GenBank/DDBJ databases">
        <authorList>
            <person name="Zhang R."/>
            <person name="Pan Y."/>
            <person name="Wang J."/>
            <person name="Ma R."/>
            <person name="Yu S."/>
        </authorList>
    </citation>
    <scope>NUCLEOTIDE SEQUENCE</scope>
    <source>
        <strain evidence="17">LA-IB0</strain>
        <tissue evidence="17">Leaf</tissue>
    </source>
</reference>
<keyword evidence="11 13" id="KW-1071">Ligand-gated ion channel</keyword>
<dbReference type="AlphaFoldDB" id="A0AAV6Y710"/>
<evidence type="ECO:0000256" key="9">
    <source>
        <dbReference type="ARBA" id="ARBA00023170"/>
    </source>
</evidence>
<keyword evidence="12 13" id="KW-0407">Ion channel</keyword>
<protein>
    <recommendedName>
        <fullName evidence="13">Glutamate receptor</fullName>
    </recommendedName>
</protein>